<evidence type="ECO:0000256" key="1">
    <source>
        <dbReference type="SAM" id="MobiDB-lite"/>
    </source>
</evidence>
<protein>
    <submittedName>
        <fullName evidence="2">Uncharacterized protein</fullName>
    </submittedName>
</protein>
<dbReference type="Proteomes" id="UP000789595">
    <property type="component" value="Unassembled WGS sequence"/>
</dbReference>
<evidence type="ECO:0000313" key="2">
    <source>
        <dbReference type="EMBL" id="CAH0371445.1"/>
    </source>
</evidence>
<dbReference type="AlphaFoldDB" id="A0A8J2WJR3"/>
<evidence type="ECO:0000313" key="3">
    <source>
        <dbReference type="Proteomes" id="UP000789595"/>
    </source>
</evidence>
<dbReference type="EMBL" id="CAKKNE010000003">
    <property type="protein sequence ID" value="CAH0371445.1"/>
    <property type="molecule type" value="Genomic_DNA"/>
</dbReference>
<name>A0A8J2WJR3_9STRA</name>
<reference evidence="2" key="1">
    <citation type="submission" date="2021-11" db="EMBL/GenBank/DDBJ databases">
        <authorList>
            <consortium name="Genoscope - CEA"/>
            <person name="William W."/>
        </authorList>
    </citation>
    <scope>NUCLEOTIDE SEQUENCE</scope>
</reference>
<feature type="compositionally biased region" description="Polar residues" evidence="1">
    <location>
        <begin position="258"/>
        <end position="267"/>
    </location>
</feature>
<accession>A0A8J2WJR3</accession>
<feature type="region of interest" description="Disordered" evidence="1">
    <location>
        <begin position="248"/>
        <end position="302"/>
    </location>
</feature>
<sequence length="492" mass="53360">MAAIIRGRRDALAKLELEFTVGRDTPFAPHPDIESRWADLMAHMWLSEEERLSYIRELRERKAARKLEHKAKRGDSAASAQVEAKKEKERAALEAAQAKAQASIDESLRNLRRRLYAYDVKGEGYVECAPARNACRGEGLSIAIDGDARDRCLIKDVIKTAERAARRREQPRDVECVKSTTEPLPSVADLRKAFYDADVDGHGCLPADRVQRRWRDLCGSAADPAVIAKASNARGQITLITLEDAIASTGRRPKASAASRSVTSALVNSARRPTSKPDSSEASSSAPEQAPEAPPPLPRRREIIVVRDEERDAEAARLRLLGDDAPAEPPAMPDAPAFCTLRGAERDCRFFTTGVISNTSSGFVDLTSERRDDEDAFFDLRLGVAFGDNEPADPSLTCTLRYRGAARDLCVPVLGGDGGPCRAPVIRIARAAAPLKIAVFGRDGAPLATAALDLNALTGEKLQRVVLRAAPAFSGARALGVVFEAEAIHNTQ</sequence>
<feature type="compositionally biased region" description="Low complexity" evidence="1">
    <location>
        <begin position="276"/>
        <end position="291"/>
    </location>
</feature>
<gene>
    <name evidence="2" type="ORF">PECAL_3P13900</name>
</gene>
<feature type="region of interest" description="Disordered" evidence="1">
    <location>
        <begin position="66"/>
        <end position="85"/>
    </location>
</feature>
<comment type="caution">
    <text evidence="2">The sequence shown here is derived from an EMBL/GenBank/DDBJ whole genome shotgun (WGS) entry which is preliminary data.</text>
</comment>
<organism evidence="2 3">
    <name type="scientific">Pelagomonas calceolata</name>
    <dbReference type="NCBI Taxonomy" id="35677"/>
    <lineage>
        <taxon>Eukaryota</taxon>
        <taxon>Sar</taxon>
        <taxon>Stramenopiles</taxon>
        <taxon>Ochrophyta</taxon>
        <taxon>Pelagophyceae</taxon>
        <taxon>Pelagomonadales</taxon>
        <taxon>Pelagomonadaceae</taxon>
        <taxon>Pelagomonas</taxon>
    </lineage>
</organism>
<proteinExistence type="predicted"/>
<keyword evidence="3" id="KW-1185">Reference proteome</keyword>